<feature type="chain" id="PRO_5001514888" evidence="1">
    <location>
        <begin position="33"/>
        <end position="150"/>
    </location>
</feature>
<feature type="signal peptide" evidence="1">
    <location>
        <begin position="1"/>
        <end position="32"/>
    </location>
</feature>
<dbReference type="EMBL" id="GBBK01004815">
    <property type="protein sequence ID" value="JAC19667.1"/>
    <property type="molecule type" value="mRNA"/>
</dbReference>
<sequence length="150" mass="16782">MANRILPQSLLLLFSAYSILDICVSSTTPAWAEKVPKLGDPCDGNEECGLGMCCVRHYANNRTVCEKLSQLNDQCSETRLKEHTHTTVPPIPFCRVDDGANEKPKQNYTHPYDKHCPCEHRLTCSFDAPKSLEENATKDNVQIGKCVNKT</sequence>
<name>A0A023FDR6_AMBCJ</name>
<dbReference type="AlphaFoldDB" id="A0A023FDR6"/>
<evidence type="ECO:0000313" key="2">
    <source>
        <dbReference type="EMBL" id="JAC19667.1"/>
    </source>
</evidence>
<dbReference type="Gene3D" id="2.10.80.10">
    <property type="entry name" value="Lipase, subunit A"/>
    <property type="match status" value="1"/>
</dbReference>
<accession>A0A023FDR6</accession>
<proteinExistence type="evidence at transcript level"/>
<reference evidence="2" key="1">
    <citation type="submission" date="2014-03" db="EMBL/GenBank/DDBJ databases">
        <title>The sialotranscriptome of Amblyomma triste, Amblyomma parvum and Amblyomma cajennense ticks, uncovered by 454-based RNA-seq.</title>
        <authorList>
            <person name="Garcia G.R."/>
            <person name="Gardinassi L.G."/>
            <person name="Ribeiro J.M."/>
            <person name="Anatriello E."/>
            <person name="Ferreira B.R."/>
            <person name="Moreira H.N."/>
            <person name="Mafra C."/>
            <person name="Olegario M.M."/>
            <person name="Szabo P.J."/>
            <person name="Miranda-Santos I.K."/>
            <person name="Maruyama S.R."/>
        </authorList>
    </citation>
    <scope>NUCLEOTIDE SEQUENCE</scope>
    <source>
        <strain evidence="2">Uberlandia</strain>
        <tissue evidence="2">Salivary glands</tissue>
    </source>
</reference>
<evidence type="ECO:0000256" key="1">
    <source>
        <dbReference type="SAM" id="SignalP"/>
    </source>
</evidence>
<protein>
    <submittedName>
        <fullName evidence="2">Putative secreted protein</fullName>
    </submittedName>
</protein>
<keyword evidence="1" id="KW-0732">Signal</keyword>
<organism evidence="2">
    <name type="scientific">Amblyomma cajennense</name>
    <name type="common">Cayenne tick</name>
    <name type="synonym">Acarus cajennensis</name>
    <dbReference type="NCBI Taxonomy" id="34607"/>
    <lineage>
        <taxon>Eukaryota</taxon>
        <taxon>Metazoa</taxon>
        <taxon>Ecdysozoa</taxon>
        <taxon>Arthropoda</taxon>
        <taxon>Chelicerata</taxon>
        <taxon>Arachnida</taxon>
        <taxon>Acari</taxon>
        <taxon>Parasitiformes</taxon>
        <taxon>Ixodida</taxon>
        <taxon>Ixodoidea</taxon>
        <taxon>Ixodidae</taxon>
        <taxon>Amblyomminae</taxon>
        <taxon>Amblyomma</taxon>
    </lineage>
</organism>